<evidence type="ECO:0000313" key="2">
    <source>
        <dbReference type="EMBL" id="THG35748.1"/>
    </source>
</evidence>
<protein>
    <recommendedName>
        <fullName evidence="1">ESAT-6-like protein</fullName>
    </recommendedName>
</protein>
<evidence type="ECO:0000256" key="1">
    <source>
        <dbReference type="RuleBase" id="RU362001"/>
    </source>
</evidence>
<dbReference type="SUPFAM" id="SSF140453">
    <property type="entry name" value="EsxAB dimer-like"/>
    <property type="match status" value="1"/>
</dbReference>
<comment type="caution">
    <text evidence="2">The sequence shown here is derived from an EMBL/GenBank/DDBJ whole genome shotgun (WGS) entry which is preliminary data.</text>
</comment>
<comment type="similarity">
    <text evidence="1">Belongs to the WXG100 family.</text>
</comment>
<sequence>MTSFHVDSDAVINTTTAANGSIERIRSEVQALLSQLTSLEGSWSGQAAVAFQSVVSDWRATQAHVEQSLVGIAAALGNAGRQYAETEQANLHLFSR</sequence>
<dbReference type="Gene3D" id="1.10.287.1060">
    <property type="entry name" value="ESAT-6-like"/>
    <property type="match status" value="1"/>
</dbReference>
<accession>A0A4S4FZ61</accession>
<organism evidence="2 3">
    <name type="scientific">Orlajensenia flava</name>
    <dbReference type="NCBI Taxonomy" id="2565934"/>
    <lineage>
        <taxon>Bacteria</taxon>
        <taxon>Bacillati</taxon>
        <taxon>Actinomycetota</taxon>
        <taxon>Actinomycetes</taxon>
        <taxon>Micrococcales</taxon>
        <taxon>Microbacteriaceae</taxon>
        <taxon>Orlajensenia</taxon>
    </lineage>
</organism>
<gene>
    <name evidence="2" type="ORF">E6C70_06880</name>
</gene>
<reference evidence="2 3" key="1">
    <citation type="submission" date="2019-04" db="EMBL/GenBank/DDBJ databases">
        <authorList>
            <person name="Jiang L."/>
        </authorList>
    </citation>
    <scope>NUCLEOTIDE SEQUENCE [LARGE SCALE GENOMIC DNA]</scope>
    <source>
        <strain evidence="2 3">YIM 131861</strain>
    </source>
</reference>
<dbReference type="InterPro" id="IPR010310">
    <property type="entry name" value="T7SS_ESAT-6-like"/>
</dbReference>
<dbReference type="NCBIfam" id="TIGR03930">
    <property type="entry name" value="WXG100_ESAT6"/>
    <property type="match status" value="1"/>
</dbReference>
<dbReference type="OrthoDB" id="4231069at2"/>
<dbReference type="EMBL" id="SSSN01000003">
    <property type="protein sequence ID" value="THG35748.1"/>
    <property type="molecule type" value="Genomic_DNA"/>
</dbReference>
<dbReference type="InterPro" id="IPR036689">
    <property type="entry name" value="ESAT-6-like_sf"/>
</dbReference>
<evidence type="ECO:0000313" key="3">
    <source>
        <dbReference type="Proteomes" id="UP000307380"/>
    </source>
</evidence>
<keyword evidence="3" id="KW-1185">Reference proteome</keyword>
<dbReference type="AlphaFoldDB" id="A0A4S4FZ61"/>
<dbReference type="RefSeq" id="WP_136423479.1">
    <property type="nucleotide sequence ID" value="NZ_OZ241748.1"/>
</dbReference>
<name>A0A4S4FZ61_9MICO</name>
<proteinExistence type="inferred from homology"/>
<dbReference type="Pfam" id="PF06013">
    <property type="entry name" value="WXG100"/>
    <property type="match status" value="1"/>
</dbReference>
<dbReference type="Proteomes" id="UP000307380">
    <property type="component" value="Unassembled WGS sequence"/>
</dbReference>